<proteinExistence type="predicted"/>
<dbReference type="PRINTS" id="PR00455">
    <property type="entry name" value="HTHTETR"/>
</dbReference>
<dbReference type="AlphaFoldDB" id="A0AB39V0Q4"/>
<dbReference type="RefSeq" id="WP_369602754.1">
    <property type="nucleotide sequence ID" value="NZ_CP154858.1"/>
</dbReference>
<accession>A0AB39V0Q4</accession>
<keyword evidence="2 3" id="KW-0238">DNA-binding</keyword>
<dbReference type="PANTHER" id="PTHR30055:SF183">
    <property type="entry name" value="NUCLEOID OCCLUSION FACTOR SLMA"/>
    <property type="match status" value="1"/>
</dbReference>
<dbReference type="SUPFAM" id="SSF48498">
    <property type="entry name" value="Tetracyclin repressor-like, C-terminal domain"/>
    <property type="match status" value="1"/>
</dbReference>
<dbReference type="InterPro" id="IPR023772">
    <property type="entry name" value="DNA-bd_HTH_TetR-type_CS"/>
</dbReference>
<dbReference type="GO" id="GO:0003700">
    <property type="term" value="F:DNA-binding transcription factor activity"/>
    <property type="evidence" value="ECO:0007669"/>
    <property type="project" value="TreeGrafter"/>
</dbReference>
<dbReference type="GO" id="GO:0000976">
    <property type="term" value="F:transcription cis-regulatory region binding"/>
    <property type="evidence" value="ECO:0007669"/>
    <property type="project" value="TreeGrafter"/>
</dbReference>
<reference evidence="5" key="1">
    <citation type="submission" date="2024-05" db="EMBL/GenBank/DDBJ databases">
        <title>Genome sequencing of novel strain.</title>
        <authorList>
            <person name="Ganbat D."/>
            <person name="Ganbat S."/>
            <person name="Lee S.-J."/>
        </authorList>
    </citation>
    <scope>NUCLEOTIDE SEQUENCE</scope>
    <source>
        <strain evidence="5">SMD15-11</strain>
    </source>
</reference>
<dbReference type="KEGG" id="tcd:AAIA72_07345"/>
<dbReference type="Pfam" id="PF00440">
    <property type="entry name" value="TetR_N"/>
    <property type="match status" value="1"/>
</dbReference>
<dbReference type="SUPFAM" id="SSF46689">
    <property type="entry name" value="Homeodomain-like"/>
    <property type="match status" value="1"/>
</dbReference>
<dbReference type="PANTHER" id="PTHR30055">
    <property type="entry name" value="HTH-TYPE TRANSCRIPTIONAL REGULATOR RUTR"/>
    <property type="match status" value="1"/>
</dbReference>
<evidence type="ECO:0000256" key="1">
    <source>
        <dbReference type="ARBA" id="ARBA00023054"/>
    </source>
</evidence>
<dbReference type="Gene3D" id="1.10.357.10">
    <property type="entry name" value="Tetracycline Repressor, domain 2"/>
    <property type="match status" value="1"/>
</dbReference>
<feature type="DNA-binding region" description="H-T-H motif" evidence="3">
    <location>
        <begin position="41"/>
        <end position="60"/>
    </location>
</feature>
<feature type="domain" description="HTH tetR-type" evidence="4">
    <location>
        <begin position="18"/>
        <end position="78"/>
    </location>
</feature>
<name>A0AB39V0Q4_9GAMM</name>
<dbReference type="InterPro" id="IPR036271">
    <property type="entry name" value="Tet_transcr_reg_TetR-rel_C_sf"/>
</dbReference>
<organism evidence="5">
    <name type="scientific">Thermohahella caldifontis</name>
    <dbReference type="NCBI Taxonomy" id="3142973"/>
    <lineage>
        <taxon>Bacteria</taxon>
        <taxon>Pseudomonadati</taxon>
        <taxon>Pseudomonadota</taxon>
        <taxon>Gammaproteobacteria</taxon>
        <taxon>Oceanospirillales</taxon>
        <taxon>Hahellaceae</taxon>
        <taxon>Thermohahella</taxon>
    </lineage>
</organism>
<evidence type="ECO:0000256" key="2">
    <source>
        <dbReference type="ARBA" id="ARBA00023125"/>
    </source>
</evidence>
<dbReference type="InterPro" id="IPR009057">
    <property type="entry name" value="Homeodomain-like_sf"/>
</dbReference>
<dbReference type="InterPro" id="IPR001647">
    <property type="entry name" value="HTH_TetR"/>
</dbReference>
<evidence type="ECO:0000259" key="4">
    <source>
        <dbReference type="PROSITE" id="PS50977"/>
    </source>
</evidence>
<evidence type="ECO:0000313" key="5">
    <source>
        <dbReference type="EMBL" id="XDT73774.1"/>
    </source>
</evidence>
<dbReference type="EMBL" id="CP154858">
    <property type="protein sequence ID" value="XDT73774.1"/>
    <property type="molecule type" value="Genomic_DNA"/>
</dbReference>
<dbReference type="PROSITE" id="PS01081">
    <property type="entry name" value="HTH_TETR_1"/>
    <property type="match status" value="1"/>
</dbReference>
<dbReference type="PROSITE" id="PS50977">
    <property type="entry name" value="HTH_TETR_2"/>
    <property type="match status" value="1"/>
</dbReference>
<dbReference type="InterPro" id="IPR050109">
    <property type="entry name" value="HTH-type_TetR-like_transc_reg"/>
</dbReference>
<protein>
    <submittedName>
        <fullName evidence="5">TetR/AcrR family transcriptional regulator</fullName>
    </submittedName>
</protein>
<sequence>MNSTAQALIESGRVTDPNSPRGRLLAQAAHLFKTRGYERTTVRDLAAAVGIQSGSIFHHFRTKEDILYAIMEETIHYITARMKAALAEAGDPAAQVRALIRCELESIHGETSEAMTVLVYEWRSLSEARQARILKMRDEYEQLWLDALSAAREAGYLDADVWVLRRFLTGALSWTVFWYKPGGSMSLDDLADQALKMVIPSASAGGQHALL</sequence>
<gene>
    <name evidence="5" type="ORF">AAIA72_07345</name>
</gene>
<dbReference type="Pfam" id="PF17932">
    <property type="entry name" value="TetR_C_24"/>
    <property type="match status" value="1"/>
</dbReference>
<evidence type="ECO:0000256" key="3">
    <source>
        <dbReference type="PROSITE-ProRule" id="PRU00335"/>
    </source>
</evidence>
<dbReference type="InterPro" id="IPR041490">
    <property type="entry name" value="KstR2_TetR_C"/>
</dbReference>
<keyword evidence="1" id="KW-0175">Coiled coil</keyword>